<dbReference type="OrthoDB" id="9783686at2"/>
<dbReference type="InterPro" id="IPR005300">
    <property type="entry name" value="MltA_B"/>
</dbReference>
<dbReference type="Gene3D" id="2.40.40.10">
    <property type="entry name" value="RlpA-like domain"/>
    <property type="match status" value="1"/>
</dbReference>
<dbReference type="SUPFAM" id="SSF50685">
    <property type="entry name" value="Barwin-like endoglucanases"/>
    <property type="match status" value="1"/>
</dbReference>
<dbReference type="Proteomes" id="UP000437748">
    <property type="component" value="Unassembled WGS sequence"/>
</dbReference>
<dbReference type="CDD" id="cd14668">
    <property type="entry name" value="mlta_B"/>
    <property type="match status" value="1"/>
</dbReference>
<comment type="catalytic activity">
    <reaction evidence="1">
        <text>Exolytic cleavage of the (1-&gt;4)-beta-glycosidic linkage between N-acetylmuramic acid (MurNAc) and N-acetylglucosamine (GlcNAc) residues in peptidoglycan, from either the reducing or the non-reducing ends of the peptidoglycan chains, with concomitant formation of a 1,6-anhydrobond in the MurNAc residue.</text>
        <dbReference type="EC" id="4.2.2.n1"/>
    </reaction>
</comment>
<name>A0A6N6VST3_9BACT</name>
<evidence type="ECO:0000259" key="6">
    <source>
        <dbReference type="SMART" id="SM00925"/>
    </source>
</evidence>
<dbReference type="GO" id="GO:0019867">
    <property type="term" value="C:outer membrane"/>
    <property type="evidence" value="ECO:0007669"/>
    <property type="project" value="InterPro"/>
</dbReference>
<dbReference type="InterPro" id="IPR036908">
    <property type="entry name" value="RlpA-like_sf"/>
</dbReference>
<evidence type="ECO:0000256" key="5">
    <source>
        <dbReference type="ARBA" id="ARBA00030918"/>
    </source>
</evidence>
<sequence>MKKNYYIICCAFTSVLFLFSCKTTEKIDKKENANYTFEKVKWNSVQLKEDSSKIDNLKLAIESNLKWLKRKKEDSIFKYNEISFTTKDFICTTNSFLNDISDKNFISETMLEKHFDIYKIEIKNEKPVLFTGYYIPYAEASEIKTSKYKVPVYKTPSDLITVNLEEFNPDYKGKVIRGRVHKNKLVPYWTRQEISEGNKLQNKDLEIAWVKNKTDLFFIEIQGSALLSYPDGSKKYIHYASQNGREYKPIGSLLLNEGILKKSDVSMQTIRAWLNQNPKEVQRVLNFNKSFVFFNLENEGPFGNINVKLVGGRSIAADQRVLPAGTLTLLDFPMPILPNEAINSSSKSNSFSQLAFVQDTGGAIKGPGRVDVFWGEGDEAGEIAGVTKQSGSLYILVPKLKCSESLLVSNK</sequence>
<feature type="domain" description="Lytic transglycosylase MltA" evidence="6">
    <location>
        <begin position="137"/>
        <end position="295"/>
    </location>
</feature>
<keyword evidence="4" id="KW-0961">Cell wall biogenesis/degradation</keyword>
<dbReference type="AlphaFoldDB" id="A0A6N6VST3"/>
<dbReference type="GO" id="GO:0004553">
    <property type="term" value="F:hydrolase activity, hydrolyzing O-glycosyl compounds"/>
    <property type="evidence" value="ECO:0007669"/>
    <property type="project" value="InterPro"/>
</dbReference>
<dbReference type="PANTHER" id="PTHR30124:SF0">
    <property type="entry name" value="MEMBRANE-BOUND LYTIC MUREIN TRANSGLYCOSYLASE A"/>
    <property type="match status" value="1"/>
</dbReference>
<comment type="caution">
    <text evidence="7">The sequence shown here is derived from an EMBL/GenBank/DDBJ whole genome shotgun (WGS) entry which is preliminary data.</text>
</comment>
<evidence type="ECO:0000256" key="4">
    <source>
        <dbReference type="ARBA" id="ARBA00023316"/>
    </source>
</evidence>
<dbReference type="EMBL" id="WFLM01000003">
    <property type="protein sequence ID" value="KAB8039192.1"/>
    <property type="molecule type" value="Genomic_DNA"/>
</dbReference>
<proteinExistence type="predicted"/>
<dbReference type="CDD" id="cd14485">
    <property type="entry name" value="mltA_like_LT_A"/>
    <property type="match status" value="1"/>
</dbReference>
<evidence type="ECO:0000313" key="7">
    <source>
        <dbReference type="EMBL" id="KAB8039192.1"/>
    </source>
</evidence>
<dbReference type="PIRSF" id="PIRSF019422">
    <property type="entry name" value="MltA"/>
    <property type="match status" value="1"/>
</dbReference>
<evidence type="ECO:0000256" key="3">
    <source>
        <dbReference type="ARBA" id="ARBA00023239"/>
    </source>
</evidence>
<evidence type="ECO:0000256" key="1">
    <source>
        <dbReference type="ARBA" id="ARBA00001420"/>
    </source>
</evidence>
<dbReference type="Pfam" id="PF03562">
    <property type="entry name" value="MltA"/>
    <property type="match status" value="1"/>
</dbReference>
<gene>
    <name evidence="7" type="ORF">GCL60_10085</name>
</gene>
<dbReference type="Gene3D" id="2.40.240.50">
    <property type="entry name" value="Barwin-like endoglucanases"/>
    <property type="match status" value="1"/>
</dbReference>
<dbReference type="GO" id="GO:0009254">
    <property type="term" value="P:peptidoglycan turnover"/>
    <property type="evidence" value="ECO:0007669"/>
    <property type="project" value="InterPro"/>
</dbReference>
<keyword evidence="8" id="KW-1185">Reference proteome</keyword>
<dbReference type="GO" id="GO:0071555">
    <property type="term" value="P:cell wall organization"/>
    <property type="evidence" value="ECO:0007669"/>
    <property type="project" value="UniProtKB-KW"/>
</dbReference>
<dbReference type="SMART" id="SM00925">
    <property type="entry name" value="MltA"/>
    <property type="match status" value="1"/>
</dbReference>
<keyword evidence="3" id="KW-0456">Lyase</keyword>
<dbReference type="InterPro" id="IPR026044">
    <property type="entry name" value="MltA"/>
</dbReference>
<dbReference type="GO" id="GO:0009253">
    <property type="term" value="P:peptidoglycan catabolic process"/>
    <property type="evidence" value="ECO:0007669"/>
    <property type="project" value="TreeGrafter"/>
</dbReference>
<accession>A0A6N6VST3</accession>
<dbReference type="InterPro" id="IPR010611">
    <property type="entry name" value="3D_dom"/>
</dbReference>
<dbReference type="PANTHER" id="PTHR30124">
    <property type="entry name" value="MEMBRANE-BOUND LYTIC MUREIN TRANSGLYCOSYLASE A"/>
    <property type="match status" value="1"/>
</dbReference>
<evidence type="ECO:0000256" key="2">
    <source>
        <dbReference type="ARBA" id="ARBA00012587"/>
    </source>
</evidence>
<dbReference type="EC" id="4.2.2.n1" evidence="2"/>
<organism evidence="7 8">
    <name type="scientific">Silvanigrella paludirubra</name>
    <dbReference type="NCBI Taxonomy" id="2499159"/>
    <lineage>
        <taxon>Bacteria</taxon>
        <taxon>Pseudomonadati</taxon>
        <taxon>Bdellovibrionota</taxon>
        <taxon>Oligoflexia</taxon>
        <taxon>Silvanigrellales</taxon>
        <taxon>Silvanigrellaceae</taxon>
        <taxon>Silvanigrella</taxon>
    </lineage>
</organism>
<dbReference type="GO" id="GO:0008933">
    <property type="term" value="F:peptidoglycan lytic transglycosylase activity"/>
    <property type="evidence" value="ECO:0007669"/>
    <property type="project" value="TreeGrafter"/>
</dbReference>
<dbReference type="Pfam" id="PF06725">
    <property type="entry name" value="3D"/>
    <property type="match status" value="1"/>
</dbReference>
<dbReference type="RefSeq" id="WP_153420591.1">
    <property type="nucleotide sequence ID" value="NZ_WFLM01000003.1"/>
</dbReference>
<dbReference type="PROSITE" id="PS51257">
    <property type="entry name" value="PROKAR_LIPOPROTEIN"/>
    <property type="match status" value="1"/>
</dbReference>
<evidence type="ECO:0000313" key="8">
    <source>
        <dbReference type="Proteomes" id="UP000437748"/>
    </source>
</evidence>
<reference evidence="7 8" key="1">
    <citation type="submission" date="2019-10" db="EMBL/GenBank/DDBJ databases">
        <title>New species of Slilvanegrellaceae.</title>
        <authorList>
            <person name="Pitt A."/>
            <person name="Hahn M.W."/>
        </authorList>
    </citation>
    <scope>NUCLEOTIDE SEQUENCE [LARGE SCALE GENOMIC DNA]</scope>
    <source>
        <strain evidence="7 8">SP-Ram-0.45-NSY-1</strain>
    </source>
</reference>
<protein>
    <recommendedName>
        <fullName evidence="2">peptidoglycan lytic exotransglycosylase</fullName>
        <ecNumber evidence="2">4.2.2.n1</ecNumber>
    </recommendedName>
    <alternativeName>
        <fullName evidence="5">Murein hydrolase A</fullName>
    </alternativeName>
</protein>